<dbReference type="EMBL" id="JADCJZ010000001">
    <property type="protein sequence ID" value="MBE5023687.1"/>
    <property type="molecule type" value="Genomic_DNA"/>
</dbReference>
<proteinExistence type="predicted"/>
<comment type="caution">
    <text evidence="2">The sequence shown here is derived from an EMBL/GenBank/DDBJ whole genome shotgun (WGS) entry which is preliminary data.</text>
</comment>
<dbReference type="Proteomes" id="UP001194273">
    <property type="component" value="Unassembled WGS sequence"/>
</dbReference>
<reference evidence="2 3" key="1">
    <citation type="submission" date="2020-10" db="EMBL/GenBank/DDBJ databases">
        <title>ChiBAC.</title>
        <authorList>
            <person name="Zenner C."/>
            <person name="Hitch T.C.A."/>
            <person name="Clavel T."/>
        </authorList>
    </citation>
    <scope>NUCLEOTIDE SEQUENCE [LARGE SCALE GENOMIC DNA]</scope>
    <source>
        <strain evidence="2 3">DSM 107455</strain>
    </source>
</reference>
<organism evidence="2 3">
    <name type="scientific">Thermophilibacter gallinarum</name>
    <dbReference type="NCBI Taxonomy" id="2779357"/>
    <lineage>
        <taxon>Bacteria</taxon>
        <taxon>Bacillati</taxon>
        <taxon>Actinomycetota</taxon>
        <taxon>Coriobacteriia</taxon>
        <taxon>Coriobacteriales</taxon>
        <taxon>Atopobiaceae</taxon>
        <taxon>Thermophilibacter</taxon>
    </lineage>
</organism>
<sequence length="486" mass="54383">MIPRDERSPMYEQTPLEEVEKNAAPSSQAVLYRPAPTVEERRAAGLATREACPIASLGAWEPRESSEPAIDLIDQQSVTRDPGLVPLRYERMGVSPFTFYRGSAVIMAADLATMPVTGLEVQCIGDAHIGNFGIFMSHTRHLVFDVNDFDETAPGPWEWDVMRLVASIEICGRDRGFSKADRRDAVRACAKQYRRTMAHFAEMGELDVWHAHLDVERELDEFELDGKTGRTIRKVVEKAREKDSVRAADRLTVHDDGRLRFDTRPPELVPLAELSSAQGYDAAQLSHALHGLLDAYFESLPRDCRVLLGRYRLQDAARKVVGVGSVGRRAWIALLTGRDEDDPLVLQVKEAEESVVERYWRPSGFVSHGERVVEGQRLVQSTSDFLLGWTSVPTADGGARNYYVRQLWNGKGSIDLAAVGPESLENIARLCAWSLAHAHARTGDEVAIAAYLDDGHAFEDAMWEFARVYADQNEADYQAFIERVNL</sequence>
<accession>A0ABR9QSI9</accession>
<evidence type="ECO:0000313" key="3">
    <source>
        <dbReference type="Proteomes" id="UP001194273"/>
    </source>
</evidence>
<dbReference type="InterPro" id="IPR018721">
    <property type="entry name" value="DUF2252"/>
</dbReference>
<keyword evidence="3" id="KW-1185">Reference proteome</keyword>
<dbReference type="PANTHER" id="PTHR39441">
    <property type="entry name" value="DUF2252 DOMAIN-CONTAINING PROTEIN"/>
    <property type="match status" value="1"/>
</dbReference>
<feature type="region of interest" description="Disordered" evidence="1">
    <location>
        <begin position="1"/>
        <end position="28"/>
    </location>
</feature>
<dbReference type="Pfam" id="PF10009">
    <property type="entry name" value="DUF2252"/>
    <property type="match status" value="1"/>
</dbReference>
<protein>
    <submittedName>
        <fullName evidence="2">DUF2252 domain-containing protein</fullName>
    </submittedName>
</protein>
<evidence type="ECO:0000313" key="2">
    <source>
        <dbReference type="EMBL" id="MBE5023687.1"/>
    </source>
</evidence>
<evidence type="ECO:0000256" key="1">
    <source>
        <dbReference type="SAM" id="MobiDB-lite"/>
    </source>
</evidence>
<dbReference type="PANTHER" id="PTHR39441:SF1">
    <property type="entry name" value="DUF2252 DOMAIN-CONTAINING PROTEIN"/>
    <property type="match status" value="1"/>
</dbReference>
<gene>
    <name evidence="2" type="ORF">INF26_02310</name>
</gene>
<name>A0ABR9QSI9_9ACTN</name>